<evidence type="ECO:0000256" key="1">
    <source>
        <dbReference type="SAM" id="MobiDB-lite"/>
    </source>
</evidence>
<keyword evidence="3" id="KW-1185">Reference proteome</keyword>
<sequence length="84" mass="8936">PAAAPPAHPTPPPPGKAAEHKTPGQARLSKLNQKHIQTERTSKNQIRLLMSAPSGMNQTAITGGSRSGRHPQRKPSCFTTNPVI</sequence>
<dbReference type="RefSeq" id="WP_252956622.1">
    <property type="nucleotide sequence ID" value="NZ_JAFIRR010000258.1"/>
</dbReference>
<evidence type="ECO:0000313" key="3">
    <source>
        <dbReference type="Proteomes" id="UP001523392"/>
    </source>
</evidence>
<proteinExistence type="predicted"/>
<protein>
    <submittedName>
        <fullName evidence="2">Uncharacterized protein</fullName>
    </submittedName>
</protein>
<dbReference type="Proteomes" id="UP001523392">
    <property type="component" value="Unassembled WGS sequence"/>
</dbReference>
<organism evidence="2 3">
    <name type="scientific">Siccirubricoccus soli</name>
    <dbReference type="NCBI Taxonomy" id="2899147"/>
    <lineage>
        <taxon>Bacteria</taxon>
        <taxon>Pseudomonadati</taxon>
        <taxon>Pseudomonadota</taxon>
        <taxon>Alphaproteobacteria</taxon>
        <taxon>Acetobacterales</taxon>
        <taxon>Roseomonadaceae</taxon>
        <taxon>Siccirubricoccus</taxon>
    </lineage>
</organism>
<accession>A0ABT1DDD9</accession>
<feature type="compositionally biased region" description="Pro residues" evidence="1">
    <location>
        <begin position="1"/>
        <end position="15"/>
    </location>
</feature>
<feature type="compositionally biased region" description="Polar residues" evidence="1">
    <location>
        <begin position="55"/>
        <end position="64"/>
    </location>
</feature>
<feature type="region of interest" description="Disordered" evidence="1">
    <location>
        <begin position="55"/>
        <end position="84"/>
    </location>
</feature>
<feature type="non-terminal residue" evidence="2">
    <location>
        <position position="1"/>
    </location>
</feature>
<evidence type="ECO:0000313" key="2">
    <source>
        <dbReference type="EMBL" id="MCO6419949.1"/>
    </source>
</evidence>
<feature type="region of interest" description="Disordered" evidence="1">
    <location>
        <begin position="1"/>
        <end position="25"/>
    </location>
</feature>
<comment type="caution">
    <text evidence="2">The sequence shown here is derived from an EMBL/GenBank/DDBJ whole genome shotgun (WGS) entry which is preliminary data.</text>
</comment>
<name>A0ABT1DDD9_9PROT</name>
<dbReference type="EMBL" id="JAFIRR010000258">
    <property type="protein sequence ID" value="MCO6419949.1"/>
    <property type="molecule type" value="Genomic_DNA"/>
</dbReference>
<reference evidence="2 3" key="1">
    <citation type="submission" date="2021-12" db="EMBL/GenBank/DDBJ databases">
        <title>Siccirubricoccus leaddurans sp. nov., a high concentration Zn2+ tolerance bacterium.</title>
        <authorList>
            <person name="Cao Y."/>
        </authorList>
    </citation>
    <scope>NUCLEOTIDE SEQUENCE [LARGE SCALE GENOMIC DNA]</scope>
    <source>
        <strain evidence="2 3">KC 17139</strain>
    </source>
</reference>
<gene>
    <name evidence="2" type="ORF">JYK14_27860</name>
</gene>